<organism evidence="14 15">
    <name type="scientific">Leptobrachium leishanense</name>
    <name type="common">Leishan spiny toad</name>
    <dbReference type="NCBI Taxonomy" id="445787"/>
    <lineage>
        <taxon>Eukaryota</taxon>
        <taxon>Metazoa</taxon>
        <taxon>Chordata</taxon>
        <taxon>Craniata</taxon>
        <taxon>Vertebrata</taxon>
        <taxon>Euteleostomi</taxon>
        <taxon>Amphibia</taxon>
        <taxon>Batrachia</taxon>
        <taxon>Anura</taxon>
        <taxon>Pelobatoidea</taxon>
        <taxon>Megophryidae</taxon>
        <taxon>Leptobrachium</taxon>
    </lineage>
</organism>
<keyword evidence="15" id="KW-1185">Reference proteome</keyword>
<evidence type="ECO:0000256" key="4">
    <source>
        <dbReference type="ARBA" id="ARBA00022727"/>
    </source>
</evidence>
<keyword evidence="3" id="KW-0479">Metal-binding</keyword>
<dbReference type="GeneTree" id="ENSGT00940000153676"/>
<evidence type="ECO:0000256" key="12">
    <source>
        <dbReference type="ARBA" id="ARBA00071582"/>
    </source>
</evidence>
<proteinExistence type="inferred from homology"/>
<dbReference type="AlphaFoldDB" id="A0A8C5Q5E0"/>
<dbReference type="PROSITE" id="PS51747">
    <property type="entry name" value="CYT_DCMP_DEAMINASES_2"/>
    <property type="match status" value="1"/>
</dbReference>
<dbReference type="GO" id="GO:0008270">
    <property type="term" value="F:zinc ion binding"/>
    <property type="evidence" value="ECO:0007669"/>
    <property type="project" value="InterPro"/>
</dbReference>
<evidence type="ECO:0000256" key="7">
    <source>
        <dbReference type="ARBA" id="ARBA00038938"/>
    </source>
</evidence>
<dbReference type="InterPro" id="IPR016192">
    <property type="entry name" value="APOBEC/CMP_deaminase_Zn-bd"/>
</dbReference>
<dbReference type="FunFam" id="3.40.140.10:FF:000021">
    <property type="entry name" value="Deoxycytidylate deaminase"/>
    <property type="match status" value="1"/>
</dbReference>
<gene>
    <name evidence="14" type="primary">DCTD</name>
</gene>
<dbReference type="Ensembl" id="ENSLLET00000034040.1">
    <property type="protein sequence ID" value="ENSLLEP00000032778.1"/>
    <property type="gene ID" value="ENSLLEG00000020780.1"/>
</dbReference>
<dbReference type="PANTHER" id="PTHR11086:SF18">
    <property type="entry name" value="DEOXYCYTIDYLATE DEAMINASE"/>
    <property type="match status" value="1"/>
</dbReference>
<comment type="function">
    <text evidence="11">Catalyzes the deamination of dCMP to dUMP, providing the nucleoside monophosphate substrate for the thymidylate synthase/TYMS. Also, part of a nucleotide salvage pathway that eliminates epigenetically modified 5-hydroxymethyl-dCMP (hmdCMP) in a two-step process entailing deamination to cytotoxic 5-hydroxymethyl-dUMP (hmdUMP), followed by its hydrolysis into 5-hydroxymethyluracil (hmU) and 2-deoxy-D-ribose 5-phosphate (deoxyribosephosphate). Catalyzes the first step in that pathway, the deamination of 5-hydroxymethyl-dCMP (hmdCMP).</text>
</comment>
<evidence type="ECO:0000256" key="8">
    <source>
        <dbReference type="ARBA" id="ARBA00041763"/>
    </source>
</evidence>
<keyword evidence="5" id="KW-0378">Hydrolase</keyword>
<sequence>MMLCQEKVQHGGGGSIKHIKSCFSGSRVFLPVPGVYPAGLPGVVVDIKDLPVEISGFFPAIRPVGDELSQKREDYIEWCEYFMAVAFLAAQRSKDPNSQVGACIVNSENKIVGIGYNGMPNGCHDDVLPWGRTAQNKLDTKYPYVCHAELNAIMNKNSADVKNCDMYVALFPCNECAKLIIQAGIKEVIFMSDKYHDSPEMQASRYMFDLSGVKYTKFVPKRKKIVIDFDSINVSTPKPL</sequence>
<reference evidence="14" key="2">
    <citation type="submission" date="2025-09" db="UniProtKB">
        <authorList>
            <consortium name="Ensembl"/>
        </authorList>
    </citation>
    <scope>IDENTIFICATION</scope>
</reference>
<evidence type="ECO:0000256" key="5">
    <source>
        <dbReference type="ARBA" id="ARBA00022801"/>
    </source>
</evidence>
<dbReference type="PROSITE" id="PS00903">
    <property type="entry name" value="CYT_DCMP_DEAMINASES_1"/>
    <property type="match status" value="1"/>
</dbReference>
<keyword evidence="6" id="KW-0862">Zinc</keyword>
<dbReference type="InterPro" id="IPR016193">
    <property type="entry name" value="Cytidine_deaminase-like"/>
</dbReference>
<dbReference type="GO" id="GO:0005737">
    <property type="term" value="C:cytoplasm"/>
    <property type="evidence" value="ECO:0007669"/>
    <property type="project" value="TreeGrafter"/>
</dbReference>
<dbReference type="GO" id="GO:0004132">
    <property type="term" value="F:dCMP deaminase activity"/>
    <property type="evidence" value="ECO:0007669"/>
    <property type="project" value="UniProtKB-EC"/>
</dbReference>
<evidence type="ECO:0000313" key="15">
    <source>
        <dbReference type="Proteomes" id="UP000694569"/>
    </source>
</evidence>
<dbReference type="OrthoDB" id="6710946at2759"/>
<dbReference type="InterPro" id="IPR035105">
    <property type="entry name" value="Deoxycytidylate_deaminase_dom"/>
</dbReference>
<name>A0A8C5Q5E0_9ANUR</name>
<evidence type="ECO:0000256" key="1">
    <source>
        <dbReference type="ARBA" id="ARBA00001947"/>
    </source>
</evidence>
<evidence type="ECO:0000259" key="13">
    <source>
        <dbReference type="PROSITE" id="PS51747"/>
    </source>
</evidence>
<evidence type="ECO:0000256" key="9">
    <source>
        <dbReference type="ARBA" id="ARBA00050096"/>
    </source>
</evidence>
<comment type="similarity">
    <text evidence="2">Belongs to the cytidine and deoxycytidylate deaminase family.</text>
</comment>
<comment type="catalytic activity">
    <reaction evidence="9">
        <text>5-hydroxymethyl-dCMP + H2O + H(+) = 5-hydroxymethyl-dUMP + NH4(+)</text>
        <dbReference type="Rhea" id="RHEA:77175"/>
        <dbReference type="ChEBI" id="CHEBI:15377"/>
        <dbReference type="ChEBI" id="CHEBI:15378"/>
        <dbReference type="ChEBI" id="CHEBI:28938"/>
        <dbReference type="ChEBI" id="CHEBI:57962"/>
        <dbReference type="ChEBI" id="CHEBI:90409"/>
    </reaction>
    <physiologicalReaction direction="left-to-right" evidence="9">
        <dbReference type="Rhea" id="RHEA:77176"/>
    </physiologicalReaction>
</comment>
<dbReference type="InterPro" id="IPR015517">
    <property type="entry name" value="dCMP_deaminase-rel"/>
</dbReference>
<dbReference type="GO" id="GO:0009165">
    <property type="term" value="P:nucleotide biosynthetic process"/>
    <property type="evidence" value="ECO:0007669"/>
    <property type="project" value="UniProtKB-KW"/>
</dbReference>
<evidence type="ECO:0000256" key="11">
    <source>
        <dbReference type="ARBA" id="ARBA00059334"/>
    </source>
</evidence>
<dbReference type="SUPFAM" id="SSF53927">
    <property type="entry name" value="Cytidine deaminase-like"/>
    <property type="match status" value="1"/>
</dbReference>
<dbReference type="InterPro" id="IPR002125">
    <property type="entry name" value="CMP_dCMP_dom"/>
</dbReference>
<evidence type="ECO:0000256" key="2">
    <source>
        <dbReference type="ARBA" id="ARBA00006576"/>
    </source>
</evidence>
<evidence type="ECO:0000256" key="10">
    <source>
        <dbReference type="ARBA" id="ARBA00051515"/>
    </source>
</evidence>
<comment type="catalytic activity">
    <reaction evidence="10">
        <text>dCMP + H2O + H(+) = dUMP + NH4(+)</text>
        <dbReference type="Rhea" id="RHEA:22924"/>
        <dbReference type="ChEBI" id="CHEBI:15377"/>
        <dbReference type="ChEBI" id="CHEBI:15378"/>
        <dbReference type="ChEBI" id="CHEBI:28938"/>
        <dbReference type="ChEBI" id="CHEBI:57566"/>
        <dbReference type="ChEBI" id="CHEBI:246422"/>
        <dbReference type="EC" id="3.5.4.12"/>
    </reaction>
    <physiologicalReaction direction="left-to-right" evidence="10">
        <dbReference type="Rhea" id="RHEA:22925"/>
    </physiologicalReaction>
</comment>
<accession>A0A8C5Q5E0</accession>
<dbReference type="EC" id="3.5.4.12" evidence="7"/>
<evidence type="ECO:0000313" key="14">
    <source>
        <dbReference type="Ensembl" id="ENSLLEP00000032778.1"/>
    </source>
</evidence>
<dbReference type="CDD" id="cd01286">
    <property type="entry name" value="deoxycytidylate_deaminase"/>
    <property type="match status" value="1"/>
</dbReference>
<keyword evidence="4" id="KW-0545">Nucleotide biosynthesis</keyword>
<evidence type="ECO:0000256" key="6">
    <source>
        <dbReference type="ARBA" id="ARBA00022833"/>
    </source>
</evidence>
<feature type="domain" description="CMP/dCMP-type deaminase" evidence="13">
    <location>
        <begin position="77"/>
        <end position="208"/>
    </location>
</feature>
<dbReference type="PANTHER" id="PTHR11086">
    <property type="entry name" value="DEOXYCYTIDYLATE DEAMINASE-RELATED"/>
    <property type="match status" value="1"/>
</dbReference>
<evidence type="ECO:0000256" key="3">
    <source>
        <dbReference type="ARBA" id="ARBA00022723"/>
    </source>
</evidence>
<dbReference type="Gene3D" id="3.40.140.10">
    <property type="entry name" value="Cytidine Deaminase, domain 2"/>
    <property type="match status" value="1"/>
</dbReference>
<dbReference type="Proteomes" id="UP000694569">
    <property type="component" value="Unplaced"/>
</dbReference>
<protein>
    <recommendedName>
        <fullName evidence="12">Deoxycytidylate deaminase</fullName>
        <ecNumber evidence="7">3.5.4.12</ecNumber>
    </recommendedName>
    <alternativeName>
        <fullName evidence="8">dCMP deaminase</fullName>
    </alternativeName>
</protein>
<comment type="cofactor">
    <cofactor evidence="1">
        <name>Zn(2+)</name>
        <dbReference type="ChEBI" id="CHEBI:29105"/>
    </cofactor>
</comment>
<dbReference type="Pfam" id="PF00383">
    <property type="entry name" value="dCMP_cyt_deam_1"/>
    <property type="match status" value="1"/>
</dbReference>
<reference evidence="14" key="1">
    <citation type="submission" date="2025-08" db="UniProtKB">
        <authorList>
            <consortium name="Ensembl"/>
        </authorList>
    </citation>
    <scope>IDENTIFICATION</scope>
</reference>